<dbReference type="Gene3D" id="3.30.70.360">
    <property type="match status" value="1"/>
</dbReference>
<reference evidence="4 6" key="2">
    <citation type="submission" date="2021-06" db="EMBL/GenBank/DDBJ databases">
        <title>FDA dAtabase for Regulatory Grade micrObial Sequences (FDA-ARGOS): Supporting development and validation of Infectious Disease Dx tests.</title>
        <authorList>
            <person name="Sproer C."/>
            <person name="Gronow S."/>
            <person name="Severitt S."/>
            <person name="Schroder I."/>
            <person name="Tallon L."/>
            <person name="Sadzewicz L."/>
            <person name="Zhao X."/>
            <person name="Boylan J."/>
            <person name="Ott S."/>
            <person name="Bowen H."/>
            <person name="Vavikolanu K."/>
            <person name="Mehta A."/>
            <person name="Aluvathingal J."/>
            <person name="Nadendla S."/>
            <person name="Lowell S."/>
            <person name="Myers T."/>
            <person name="Yan Y."/>
        </authorList>
    </citation>
    <scope>NUCLEOTIDE SEQUENCE [LARGE SCALE GENOMIC DNA]</scope>
    <source>
        <strain evidence="4 6">FDAARGOS 1425</strain>
    </source>
</reference>
<dbReference type="InterPro" id="IPR036264">
    <property type="entry name" value="Bact_exopeptidase_dim_dom"/>
</dbReference>
<feature type="binding site" evidence="1">
    <location>
        <position position="165"/>
    </location>
    <ligand>
        <name>Mn(2+)</name>
        <dbReference type="ChEBI" id="CHEBI:29035"/>
        <label>2</label>
    </ligand>
</feature>
<reference evidence="3 5" key="1">
    <citation type="submission" date="2020-03" db="EMBL/GenBank/DDBJ databases">
        <title>Draft genome sequences of bacterial isolates from the female urobiome.</title>
        <authorList>
            <person name="Miller-Ensminger T."/>
            <person name="Wolfe A.J."/>
            <person name="Putonti C."/>
        </authorList>
    </citation>
    <scope>NUCLEOTIDE SEQUENCE [LARGE SCALE GENOMIC DNA]</scope>
    <source>
        <strain evidence="3 5">UMB8490</strain>
    </source>
</reference>
<sequence length="396" mass="41269">MRENLQQLAEQWVSEFNKYLSDVVELRKQIHSSPFVSGEEQPTTDLMIETMSVRLEPVAQTGAVGRIGPTEGASIGIRGELDALPVTEETGVEWSSTNDAMHACGHDVHLAALAGVIRAAKNLDLPYGLVPILQPREETYPSGALDIAESGKLQQLGVRHVIGAHVHPSIPTGAVAAGSGFVNAAAGEIAISVTGKGGHGAYPHNGCDAAVPTAQIAVGISEVVRRIADPMSPALVSIGTIAVGQGAANVLPRSGRIFATVRSTTSAINERIVEAIRTMATGIATGYGCTVNVEYKPGEPELVNAEVLSEKFDAYAASLGIANAETMRSMGADDFSFYGEICPSLMCFVGVADSEKETASLHDPSFLPSDEALSNVGKTMIAGYIAAAEAISEGEG</sequence>
<feature type="binding site" evidence="1">
    <location>
        <position position="138"/>
    </location>
    <ligand>
        <name>Mn(2+)</name>
        <dbReference type="ChEBI" id="CHEBI:29035"/>
        <label>2</label>
    </ligand>
</feature>
<feature type="domain" description="Peptidase M20 dimerisation" evidence="2">
    <location>
        <begin position="189"/>
        <end position="280"/>
    </location>
</feature>
<dbReference type="Gene3D" id="3.40.630.10">
    <property type="entry name" value="Zn peptidases"/>
    <property type="match status" value="1"/>
</dbReference>
<feature type="binding site" evidence="1">
    <location>
        <position position="106"/>
    </location>
    <ligand>
        <name>Mn(2+)</name>
        <dbReference type="ChEBI" id="CHEBI:29035"/>
        <label>2</label>
    </ligand>
</feature>
<protein>
    <submittedName>
        <fullName evidence="3">Amidohydrolase</fullName>
    </submittedName>
</protein>
<feature type="binding site" evidence="1">
    <location>
        <position position="104"/>
    </location>
    <ligand>
        <name>Mn(2+)</name>
        <dbReference type="ChEBI" id="CHEBI:29035"/>
        <label>2</label>
    </ligand>
</feature>
<evidence type="ECO:0000313" key="5">
    <source>
        <dbReference type="Proteomes" id="UP000591626"/>
    </source>
</evidence>
<evidence type="ECO:0000313" key="3">
    <source>
        <dbReference type="EMBL" id="NJJ03638.1"/>
    </source>
</evidence>
<keyword evidence="6" id="KW-1185">Reference proteome</keyword>
<dbReference type="EMBL" id="CP077302">
    <property type="protein sequence ID" value="QXB19503.1"/>
    <property type="molecule type" value="Genomic_DNA"/>
</dbReference>
<evidence type="ECO:0000313" key="6">
    <source>
        <dbReference type="Proteomes" id="UP000683520"/>
    </source>
</evidence>
<dbReference type="SUPFAM" id="SSF55031">
    <property type="entry name" value="Bacterial exopeptidase dimerisation domain"/>
    <property type="match status" value="1"/>
</dbReference>
<proteinExistence type="predicted"/>
<dbReference type="InterPro" id="IPR011650">
    <property type="entry name" value="Peptidase_M20_dimer"/>
</dbReference>
<dbReference type="Proteomes" id="UP000683520">
    <property type="component" value="Chromosome"/>
</dbReference>
<dbReference type="Proteomes" id="UP000591626">
    <property type="component" value="Unassembled WGS sequence"/>
</dbReference>
<evidence type="ECO:0000259" key="2">
    <source>
        <dbReference type="Pfam" id="PF07687"/>
    </source>
</evidence>
<accession>A0AAP6XLU0</accession>
<comment type="cofactor">
    <cofactor evidence="1">
        <name>Mn(2+)</name>
        <dbReference type="ChEBI" id="CHEBI:29035"/>
    </cofactor>
    <text evidence="1">The Mn(2+) ion enhances activity.</text>
</comment>
<gene>
    <name evidence="3" type="ORF">HC138_04575</name>
    <name evidence="4" type="ORF">I6L55_05530</name>
</gene>
<dbReference type="RefSeq" id="WP_070421560.1">
    <property type="nucleotide sequence ID" value="NZ_CP047198.1"/>
</dbReference>
<dbReference type="Pfam" id="PF07687">
    <property type="entry name" value="M20_dimer"/>
    <property type="match status" value="1"/>
</dbReference>
<dbReference type="InterPro" id="IPR017439">
    <property type="entry name" value="Amidohydrolase"/>
</dbReference>
<dbReference type="InterPro" id="IPR002933">
    <property type="entry name" value="Peptidase_M20"/>
</dbReference>
<feature type="binding site" evidence="1">
    <location>
        <position position="362"/>
    </location>
    <ligand>
        <name>Mn(2+)</name>
        <dbReference type="ChEBI" id="CHEBI:29035"/>
        <label>2</label>
    </ligand>
</feature>
<keyword evidence="1" id="KW-0464">Manganese</keyword>
<name>A0AAP6XLU0_9CORY</name>
<organism evidence="3 5">
    <name type="scientific">Corynebacterium coyleae</name>
    <dbReference type="NCBI Taxonomy" id="53374"/>
    <lineage>
        <taxon>Bacteria</taxon>
        <taxon>Bacillati</taxon>
        <taxon>Actinomycetota</taxon>
        <taxon>Actinomycetes</taxon>
        <taxon>Mycobacteriales</taxon>
        <taxon>Corynebacteriaceae</taxon>
        <taxon>Corynebacterium</taxon>
    </lineage>
</organism>
<dbReference type="EMBL" id="JAAUVV010000006">
    <property type="protein sequence ID" value="NJJ03638.1"/>
    <property type="molecule type" value="Genomic_DNA"/>
</dbReference>
<dbReference type="PANTHER" id="PTHR11014:SF63">
    <property type="entry name" value="METALLOPEPTIDASE, PUTATIVE (AFU_ORTHOLOGUE AFUA_6G09600)-RELATED"/>
    <property type="match status" value="1"/>
</dbReference>
<evidence type="ECO:0000256" key="1">
    <source>
        <dbReference type="PIRSR" id="PIRSR005962-1"/>
    </source>
</evidence>
<dbReference type="SUPFAM" id="SSF53187">
    <property type="entry name" value="Zn-dependent exopeptidases"/>
    <property type="match status" value="1"/>
</dbReference>
<dbReference type="PIRSF" id="PIRSF005962">
    <property type="entry name" value="Pept_M20D_amidohydro"/>
    <property type="match status" value="1"/>
</dbReference>
<dbReference type="GO" id="GO:0046872">
    <property type="term" value="F:metal ion binding"/>
    <property type="evidence" value="ECO:0007669"/>
    <property type="project" value="UniProtKB-KW"/>
</dbReference>
<dbReference type="NCBIfam" id="TIGR01891">
    <property type="entry name" value="amidohydrolases"/>
    <property type="match status" value="1"/>
</dbReference>
<dbReference type="Pfam" id="PF01546">
    <property type="entry name" value="Peptidase_M20"/>
    <property type="match status" value="1"/>
</dbReference>
<dbReference type="GO" id="GO:0016787">
    <property type="term" value="F:hydrolase activity"/>
    <property type="evidence" value="ECO:0007669"/>
    <property type="project" value="InterPro"/>
</dbReference>
<dbReference type="PANTHER" id="PTHR11014">
    <property type="entry name" value="PEPTIDASE M20 FAMILY MEMBER"/>
    <property type="match status" value="1"/>
</dbReference>
<dbReference type="AlphaFoldDB" id="A0AAP6XLU0"/>
<evidence type="ECO:0000313" key="4">
    <source>
        <dbReference type="EMBL" id="QXB19503.1"/>
    </source>
</evidence>
<dbReference type="GeneID" id="92749635"/>
<keyword evidence="1" id="KW-0479">Metal-binding</keyword>